<dbReference type="Proteomes" id="UP000499080">
    <property type="component" value="Unassembled WGS sequence"/>
</dbReference>
<dbReference type="AlphaFoldDB" id="A0A4Y2WKB3"/>
<organism evidence="1 2">
    <name type="scientific">Araneus ventricosus</name>
    <name type="common">Orbweaver spider</name>
    <name type="synonym">Epeira ventricosa</name>
    <dbReference type="NCBI Taxonomy" id="182803"/>
    <lineage>
        <taxon>Eukaryota</taxon>
        <taxon>Metazoa</taxon>
        <taxon>Ecdysozoa</taxon>
        <taxon>Arthropoda</taxon>
        <taxon>Chelicerata</taxon>
        <taxon>Arachnida</taxon>
        <taxon>Araneae</taxon>
        <taxon>Araneomorphae</taxon>
        <taxon>Entelegynae</taxon>
        <taxon>Araneoidea</taxon>
        <taxon>Araneidae</taxon>
        <taxon>Araneus</taxon>
    </lineage>
</organism>
<reference evidence="1 2" key="1">
    <citation type="journal article" date="2019" name="Sci. Rep.">
        <title>Orb-weaving spider Araneus ventricosus genome elucidates the spidroin gene catalogue.</title>
        <authorList>
            <person name="Kono N."/>
            <person name="Nakamura H."/>
            <person name="Ohtoshi R."/>
            <person name="Moran D.A.P."/>
            <person name="Shinohara A."/>
            <person name="Yoshida Y."/>
            <person name="Fujiwara M."/>
            <person name="Mori M."/>
            <person name="Tomita M."/>
            <person name="Arakawa K."/>
        </authorList>
    </citation>
    <scope>NUCLEOTIDE SEQUENCE [LARGE SCALE GENOMIC DNA]</scope>
</reference>
<gene>
    <name evidence="1" type="ORF">AVEN_186650_1</name>
</gene>
<sequence length="118" mass="13409">MTLRVEWKAGPDENLNVSTRPLQFSSDFDIDDGFWDNGSKCARECPAQGDHLPLAGGRLNKFERPGLELFGAPSELQQRGLFWYPRLGLETSLFPLLTCGKRDVSQPNQEYQNRPVRI</sequence>
<dbReference type="EMBL" id="BGPR01061464">
    <property type="protein sequence ID" value="GBO37128.1"/>
    <property type="molecule type" value="Genomic_DNA"/>
</dbReference>
<protein>
    <submittedName>
        <fullName evidence="1">Uncharacterized protein</fullName>
    </submittedName>
</protein>
<evidence type="ECO:0000313" key="1">
    <source>
        <dbReference type="EMBL" id="GBO37128.1"/>
    </source>
</evidence>
<comment type="caution">
    <text evidence="1">The sequence shown here is derived from an EMBL/GenBank/DDBJ whole genome shotgun (WGS) entry which is preliminary data.</text>
</comment>
<evidence type="ECO:0000313" key="2">
    <source>
        <dbReference type="Proteomes" id="UP000499080"/>
    </source>
</evidence>
<proteinExistence type="predicted"/>
<name>A0A4Y2WKB3_ARAVE</name>
<accession>A0A4Y2WKB3</accession>
<keyword evidence="2" id="KW-1185">Reference proteome</keyword>